<keyword evidence="3" id="KW-1185">Reference proteome</keyword>
<reference evidence="2 3" key="1">
    <citation type="submission" date="2016-05" db="EMBL/GenBank/DDBJ databases">
        <title>Genome sequencing reveals origins of a unique bacterial endosymbiosis in the earliest lineages of terrestrial Fungi.</title>
        <authorList>
            <consortium name="DOE Joint Genome Institute"/>
            <person name="Uehling J."/>
            <person name="Gryganskyi A."/>
            <person name="Hameed K."/>
            <person name="Tschaplinski T."/>
            <person name="Misztal P."/>
            <person name="Wu S."/>
            <person name="Desiro A."/>
            <person name="Vande Pol N."/>
            <person name="Du Z.-Y."/>
            <person name="Zienkiewicz A."/>
            <person name="Zienkiewicz K."/>
            <person name="Morin E."/>
            <person name="Tisserant E."/>
            <person name="Splivallo R."/>
            <person name="Hainaut M."/>
            <person name="Henrissat B."/>
            <person name="Ohm R."/>
            <person name="Kuo A."/>
            <person name="Yan J."/>
            <person name="Lipzen A."/>
            <person name="Nolan M."/>
            <person name="Labutti K."/>
            <person name="Barry K."/>
            <person name="Goldstein A."/>
            <person name="Labbe J."/>
            <person name="Schadt C."/>
            <person name="Tuskan G."/>
            <person name="Grigoriev I."/>
            <person name="Martin F."/>
            <person name="Vilgalys R."/>
            <person name="Bonito G."/>
        </authorList>
    </citation>
    <scope>NUCLEOTIDE SEQUENCE [LARGE SCALE GENOMIC DNA]</scope>
    <source>
        <strain evidence="2 3">AG-77</strain>
    </source>
</reference>
<feature type="region of interest" description="Disordered" evidence="1">
    <location>
        <begin position="1"/>
        <end position="35"/>
    </location>
</feature>
<evidence type="ECO:0000256" key="1">
    <source>
        <dbReference type="SAM" id="MobiDB-lite"/>
    </source>
</evidence>
<feature type="region of interest" description="Disordered" evidence="1">
    <location>
        <begin position="105"/>
        <end position="163"/>
    </location>
</feature>
<organism evidence="2 3">
    <name type="scientific">Linnemannia elongata AG-77</name>
    <dbReference type="NCBI Taxonomy" id="1314771"/>
    <lineage>
        <taxon>Eukaryota</taxon>
        <taxon>Fungi</taxon>
        <taxon>Fungi incertae sedis</taxon>
        <taxon>Mucoromycota</taxon>
        <taxon>Mortierellomycotina</taxon>
        <taxon>Mortierellomycetes</taxon>
        <taxon>Mortierellales</taxon>
        <taxon>Mortierellaceae</taxon>
        <taxon>Linnemannia</taxon>
    </lineage>
</organism>
<evidence type="ECO:0000313" key="3">
    <source>
        <dbReference type="Proteomes" id="UP000078512"/>
    </source>
</evidence>
<feature type="compositionally biased region" description="Low complexity" evidence="1">
    <location>
        <begin position="119"/>
        <end position="143"/>
    </location>
</feature>
<dbReference type="OrthoDB" id="2425146at2759"/>
<feature type="compositionally biased region" description="Low complexity" evidence="1">
    <location>
        <begin position="58"/>
        <end position="76"/>
    </location>
</feature>
<feature type="compositionally biased region" description="Polar residues" evidence="1">
    <location>
        <begin position="105"/>
        <end position="118"/>
    </location>
</feature>
<dbReference type="Proteomes" id="UP000078512">
    <property type="component" value="Unassembled WGS sequence"/>
</dbReference>
<feature type="region of interest" description="Disordered" evidence="1">
    <location>
        <begin position="58"/>
        <end position="80"/>
    </location>
</feature>
<proteinExistence type="predicted"/>
<sequence length="182" mass="19463">MTESSDEPFPQNQEGAKRFKGGQKRKQPGSTAFSAASTVVAVPPFAGSQQPHISLLSTNNQINNNSSTNAGANGRNTAGPVYQQPISIQHQQLPAQFLQLDQSMLGGNNGATSNTFAGQQQHHPYQQPLYPQQQQQQQQQQPQDARYHPGLAGAPTSVNSGVNGTYSSEVSRAASHGCFVFS</sequence>
<feature type="compositionally biased region" description="Basic residues" evidence="1">
    <location>
        <begin position="18"/>
        <end position="27"/>
    </location>
</feature>
<evidence type="ECO:0000313" key="2">
    <source>
        <dbReference type="EMBL" id="OAQ28307.1"/>
    </source>
</evidence>
<name>A0A197JSP9_9FUNG</name>
<dbReference type="EMBL" id="KV442049">
    <property type="protein sequence ID" value="OAQ28307.1"/>
    <property type="molecule type" value="Genomic_DNA"/>
</dbReference>
<protein>
    <submittedName>
        <fullName evidence="2">Uncharacterized protein</fullName>
    </submittedName>
</protein>
<accession>A0A197JSP9</accession>
<dbReference type="AlphaFoldDB" id="A0A197JSP9"/>
<gene>
    <name evidence="2" type="ORF">K457DRAFT_1413338</name>
</gene>